<feature type="compositionally biased region" description="Basic and acidic residues" evidence="1">
    <location>
        <begin position="179"/>
        <end position="194"/>
    </location>
</feature>
<evidence type="ECO:0000313" key="2">
    <source>
        <dbReference type="EMBL" id="KZZ90754.1"/>
    </source>
</evidence>
<keyword evidence="3" id="KW-1185">Reference proteome</keyword>
<feature type="region of interest" description="Disordered" evidence="1">
    <location>
        <begin position="266"/>
        <end position="286"/>
    </location>
</feature>
<evidence type="ECO:0000256" key="1">
    <source>
        <dbReference type="SAM" id="MobiDB-lite"/>
    </source>
</evidence>
<organism evidence="2 3">
    <name type="scientific">Moelleriella libera RCEF 2490</name>
    <dbReference type="NCBI Taxonomy" id="1081109"/>
    <lineage>
        <taxon>Eukaryota</taxon>
        <taxon>Fungi</taxon>
        <taxon>Dikarya</taxon>
        <taxon>Ascomycota</taxon>
        <taxon>Pezizomycotina</taxon>
        <taxon>Sordariomycetes</taxon>
        <taxon>Hypocreomycetidae</taxon>
        <taxon>Hypocreales</taxon>
        <taxon>Clavicipitaceae</taxon>
        <taxon>Moelleriella</taxon>
    </lineage>
</organism>
<reference evidence="2 3" key="1">
    <citation type="journal article" date="2016" name="Genome Biol. Evol.">
        <title>Divergent and convergent evolution of fungal pathogenicity.</title>
        <authorList>
            <person name="Shang Y."/>
            <person name="Xiao G."/>
            <person name="Zheng P."/>
            <person name="Cen K."/>
            <person name="Zhan S."/>
            <person name="Wang C."/>
        </authorList>
    </citation>
    <scope>NUCLEOTIDE SEQUENCE [LARGE SCALE GENOMIC DNA]</scope>
    <source>
        <strain evidence="2 3">RCEF 2490</strain>
    </source>
</reference>
<gene>
    <name evidence="2" type="ORF">AAL_06980</name>
</gene>
<dbReference type="Proteomes" id="UP000078544">
    <property type="component" value="Unassembled WGS sequence"/>
</dbReference>
<feature type="compositionally biased region" description="Polar residues" evidence="1">
    <location>
        <begin position="267"/>
        <end position="276"/>
    </location>
</feature>
<accession>A0A167Y1Q9</accession>
<dbReference type="InterPro" id="IPR028322">
    <property type="entry name" value="PNRC-like_rgn"/>
</dbReference>
<feature type="compositionally biased region" description="Polar residues" evidence="1">
    <location>
        <begin position="1"/>
        <end position="11"/>
    </location>
</feature>
<dbReference type="EMBL" id="AZGY01000020">
    <property type="protein sequence ID" value="KZZ90754.1"/>
    <property type="molecule type" value="Genomic_DNA"/>
</dbReference>
<name>A0A167Y1Q9_9HYPO</name>
<proteinExistence type="predicted"/>
<comment type="caution">
    <text evidence="2">The sequence shown here is derived from an EMBL/GenBank/DDBJ whole genome shotgun (WGS) entry which is preliminary data.</text>
</comment>
<evidence type="ECO:0008006" key="4">
    <source>
        <dbReference type="Google" id="ProtNLM"/>
    </source>
</evidence>
<dbReference type="Pfam" id="PF15365">
    <property type="entry name" value="PNRC"/>
    <property type="match status" value="1"/>
</dbReference>
<evidence type="ECO:0000313" key="3">
    <source>
        <dbReference type="Proteomes" id="UP000078544"/>
    </source>
</evidence>
<feature type="region of interest" description="Disordered" evidence="1">
    <location>
        <begin position="1"/>
        <end position="108"/>
    </location>
</feature>
<protein>
    <recommendedName>
        <fullName evidence="4">Proteophosphoglycan 5</fullName>
    </recommendedName>
</protein>
<dbReference type="GO" id="GO:0016071">
    <property type="term" value="P:mRNA metabolic process"/>
    <property type="evidence" value="ECO:0007669"/>
    <property type="project" value="UniProtKB-ARBA"/>
</dbReference>
<dbReference type="AlphaFoldDB" id="A0A167Y1Q9"/>
<feature type="compositionally biased region" description="Polar residues" evidence="1">
    <location>
        <begin position="47"/>
        <end position="69"/>
    </location>
</feature>
<sequence length="379" mass="40691">MSDASPQQATTPARRRQGRQNTKSGAQKAYASENDAATLEASRQRKTPTTPHRTQNGTATNSDIYQHQLSNSRSKPRSMPKSRAGLVSPEPIPVGGQTPPLRSFSMKPGIGAAFAGATFHASPAPSALPIPSFLAKASSESPVSGSKGCASPLLSHEINTPLRPSSAPKTNESPLDFMFRAHREEKERSSRETTSEQLQGSGDSPHSLPHIRAHSNDVSARLRHSAEVVTGHKLGGLDALELNGTSRQPVGPAFSTPYQERIKAARSTASAKTNHPQARPSENDDSHMAQNFDSADALKKFLFGDVTQPNDRSGTVDSVTRARLQRTTTPATNLSSARAIASIDQCPDNIEAMERNLRRILKLDVGPDSAVTDSEFLPR</sequence>
<dbReference type="OrthoDB" id="2142961at2759"/>
<feature type="region of interest" description="Disordered" evidence="1">
    <location>
        <begin position="136"/>
        <end position="211"/>
    </location>
</feature>